<dbReference type="InterPro" id="IPR045258">
    <property type="entry name" value="ACAP1/2/3-like"/>
</dbReference>
<dbReference type="InterPro" id="IPR011993">
    <property type="entry name" value="PH-like_dom_sf"/>
</dbReference>
<dbReference type="InterPro" id="IPR038508">
    <property type="entry name" value="ArfGAP_dom_sf"/>
</dbReference>
<dbReference type="Gene3D" id="2.30.29.30">
    <property type="entry name" value="Pleckstrin-homology domain (PH domain)/Phosphotyrosine-binding domain (PTB)"/>
    <property type="match status" value="1"/>
</dbReference>
<evidence type="ECO:0000259" key="7">
    <source>
        <dbReference type="PROSITE" id="PS50003"/>
    </source>
</evidence>
<evidence type="ECO:0000259" key="8">
    <source>
        <dbReference type="PROSITE" id="PS50115"/>
    </source>
</evidence>
<dbReference type="PROSITE" id="PS50115">
    <property type="entry name" value="ARFGAP"/>
    <property type="match status" value="1"/>
</dbReference>
<evidence type="ECO:0000256" key="3">
    <source>
        <dbReference type="ARBA" id="ARBA00022771"/>
    </source>
</evidence>
<keyword evidence="10" id="KW-1185">Reference proteome</keyword>
<dbReference type="PANTHER" id="PTHR23180">
    <property type="entry name" value="CENTAURIN/ARF"/>
    <property type="match status" value="1"/>
</dbReference>
<feature type="region of interest" description="Disordered" evidence="6">
    <location>
        <begin position="80"/>
        <end position="114"/>
    </location>
</feature>
<dbReference type="InterPro" id="IPR001849">
    <property type="entry name" value="PH_domain"/>
</dbReference>
<dbReference type="SUPFAM" id="SSF57863">
    <property type="entry name" value="ArfGap/RecO-like zinc finger"/>
    <property type="match status" value="1"/>
</dbReference>
<evidence type="ECO:0000256" key="6">
    <source>
        <dbReference type="SAM" id="MobiDB-lite"/>
    </source>
</evidence>
<evidence type="ECO:0000256" key="1">
    <source>
        <dbReference type="ARBA" id="ARBA00022468"/>
    </source>
</evidence>
<dbReference type="PANTHER" id="PTHR23180:SF399">
    <property type="entry name" value="BLOWN FUSE, ISOFORM A-RELATED"/>
    <property type="match status" value="1"/>
</dbReference>
<evidence type="ECO:0000313" key="10">
    <source>
        <dbReference type="Proteomes" id="UP000235965"/>
    </source>
</evidence>
<dbReference type="PRINTS" id="PR00405">
    <property type="entry name" value="REVINTRACTNG"/>
</dbReference>
<dbReference type="Gene3D" id="1.10.220.150">
    <property type="entry name" value="Arf GTPase activating protein"/>
    <property type="match status" value="1"/>
</dbReference>
<feature type="domain" description="PH" evidence="7">
    <location>
        <begin position="1"/>
        <end position="56"/>
    </location>
</feature>
<evidence type="ECO:0000256" key="5">
    <source>
        <dbReference type="PROSITE-ProRule" id="PRU00288"/>
    </source>
</evidence>
<keyword evidence="3 5" id="KW-0863">Zinc-finger</keyword>
<dbReference type="EMBL" id="NEVH01000606">
    <property type="protein sequence ID" value="PNF43423.1"/>
    <property type="molecule type" value="Genomic_DNA"/>
</dbReference>
<reference evidence="9 10" key="1">
    <citation type="submission" date="2017-12" db="EMBL/GenBank/DDBJ databases">
        <title>Hemimetabolous genomes reveal molecular basis of termite eusociality.</title>
        <authorList>
            <person name="Harrison M.C."/>
            <person name="Jongepier E."/>
            <person name="Robertson H.M."/>
            <person name="Arning N."/>
            <person name="Bitard-Feildel T."/>
            <person name="Chao H."/>
            <person name="Childers C.P."/>
            <person name="Dinh H."/>
            <person name="Doddapaneni H."/>
            <person name="Dugan S."/>
            <person name="Gowin J."/>
            <person name="Greiner C."/>
            <person name="Han Y."/>
            <person name="Hu H."/>
            <person name="Hughes D.S.T."/>
            <person name="Huylmans A.-K."/>
            <person name="Kemena C."/>
            <person name="Kremer L.P.M."/>
            <person name="Lee S.L."/>
            <person name="Lopez-Ezquerra A."/>
            <person name="Mallet L."/>
            <person name="Monroy-Kuhn J.M."/>
            <person name="Moser A."/>
            <person name="Murali S.C."/>
            <person name="Muzny D.M."/>
            <person name="Otani S."/>
            <person name="Piulachs M.-D."/>
            <person name="Poelchau M."/>
            <person name="Qu J."/>
            <person name="Schaub F."/>
            <person name="Wada-Katsumata A."/>
            <person name="Worley K.C."/>
            <person name="Xie Q."/>
            <person name="Ylla G."/>
            <person name="Poulsen M."/>
            <person name="Gibbs R.A."/>
            <person name="Schal C."/>
            <person name="Richards S."/>
            <person name="Belles X."/>
            <person name="Korb J."/>
            <person name="Bornberg-Bauer E."/>
        </authorList>
    </citation>
    <scope>NUCLEOTIDE SEQUENCE [LARGE SCALE GENOMIC DNA]</scope>
    <source>
        <tissue evidence="9">Whole body</tissue>
    </source>
</reference>
<keyword evidence="4" id="KW-0862">Zinc</keyword>
<accession>A0A2J7RRG7</accession>
<dbReference type="AlphaFoldDB" id="A0A2J7RRG7"/>
<dbReference type="SUPFAM" id="SSF50729">
    <property type="entry name" value="PH domain-like"/>
    <property type="match status" value="1"/>
</dbReference>
<dbReference type="FunFam" id="1.10.220.150:FF:000009">
    <property type="entry name" value="stromal membrane-associated protein 1 isoform X1"/>
    <property type="match status" value="1"/>
</dbReference>
<dbReference type="SMART" id="SM00105">
    <property type="entry name" value="ArfGap"/>
    <property type="match status" value="1"/>
</dbReference>
<dbReference type="Pfam" id="PF01412">
    <property type="entry name" value="ArfGap"/>
    <property type="match status" value="1"/>
</dbReference>
<dbReference type="OrthoDB" id="10070851at2759"/>
<proteinExistence type="predicted"/>
<protein>
    <recommendedName>
        <fullName evidence="11">Arf-GAP domain-containing protein</fullName>
    </recommendedName>
</protein>
<keyword evidence="2" id="KW-0479">Metal-binding</keyword>
<evidence type="ECO:0000256" key="4">
    <source>
        <dbReference type="ARBA" id="ARBA00022833"/>
    </source>
</evidence>
<feature type="compositionally biased region" description="Basic and acidic residues" evidence="6">
    <location>
        <begin position="103"/>
        <end position="112"/>
    </location>
</feature>
<gene>
    <name evidence="9" type="ORF">B7P43_G12548</name>
</gene>
<dbReference type="InterPro" id="IPR037278">
    <property type="entry name" value="ARFGAP/RecO"/>
</dbReference>
<evidence type="ECO:0000256" key="2">
    <source>
        <dbReference type="ARBA" id="ARBA00022723"/>
    </source>
</evidence>
<sequence length="212" mass="23039">MTVMEEDLRLCSVKPVLEGDRRFCFEVLSPTKSHMLQADSDEMYQCWISAMQQGIGAAIQRSISEEGSVVCSRVGNTGGSGGIGGAKDGGASRSPSGSSVGDPVEKPSPERQHKNRMWEQLLKIPGNDHCCDCGMMNPRWASINLGITLCIECSGVHRSLGVHYSKVRSLTLDAWEPEILKVMAELGNSIVNKVYEANIDPEFARATPKCHG</sequence>
<dbReference type="Proteomes" id="UP000235965">
    <property type="component" value="Unassembled WGS sequence"/>
</dbReference>
<keyword evidence="1" id="KW-0343">GTPase activation</keyword>
<dbReference type="GO" id="GO:0008270">
    <property type="term" value="F:zinc ion binding"/>
    <property type="evidence" value="ECO:0007669"/>
    <property type="project" value="UniProtKB-KW"/>
</dbReference>
<name>A0A2J7RRG7_9NEOP</name>
<comment type="caution">
    <text evidence="9">The sequence shown here is derived from an EMBL/GenBank/DDBJ whole genome shotgun (WGS) entry which is preliminary data.</text>
</comment>
<evidence type="ECO:0000313" key="9">
    <source>
        <dbReference type="EMBL" id="PNF43423.1"/>
    </source>
</evidence>
<dbReference type="InterPro" id="IPR001164">
    <property type="entry name" value="ArfGAP_dom"/>
</dbReference>
<organism evidence="9 10">
    <name type="scientific">Cryptotermes secundus</name>
    <dbReference type="NCBI Taxonomy" id="105785"/>
    <lineage>
        <taxon>Eukaryota</taxon>
        <taxon>Metazoa</taxon>
        <taxon>Ecdysozoa</taxon>
        <taxon>Arthropoda</taxon>
        <taxon>Hexapoda</taxon>
        <taxon>Insecta</taxon>
        <taxon>Pterygota</taxon>
        <taxon>Neoptera</taxon>
        <taxon>Polyneoptera</taxon>
        <taxon>Dictyoptera</taxon>
        <taxon>Blattodea</taxon>
        <taxon>Blattoidea</taxon>
        <taxon>Termitoidae</taxon>
        <taxon>Kalotermitidae</taxon>
        <taxon>Cryptotermitinae</taxon>
        <taxon>Cryptotermes</taxon>
    </lineage>
</organism>
<dbReference type="GO" id="GO:0005096">
    <property type="term" value="F:GTPase activator activity"/>
    <property type="evidence" value="ECO:0007669"/>
    <property type="project" value="UniProtKB-KW"/>
</dbReference>
<feature type="domain" description="Arf-GAP" evidence="8">
    <location>
        <begin position="115"/>
        <end position="198"/>
    </location>
</feature>
<evidence type="ECO:0008006" key="11">
    <source>
        <dbReference type="Google" id="ProtNLM"/>
    </source>
</evidence>
<dbReference type="PROSITE" id="PS50003">
    <property type="entry name" value="PH_DOMAIN"/>
    <property type="match status" value="1"/>
</dbReference>